<comment type="similarity">
    <text evidence="5 18">Belongs to the CDS family.</text>
</comment>
<evidence type="ECO:0000256" key="16">
    <source>
        <dbReference type="ARBA" id="ARBA00023209"/>
    </source>
</evidence>
<comment type="subcellular location">
    <subcellularLocation>
        <location evidence="2">Cell membrane</location>
        <topology evidence="2">Multi-pass membrane protein</topology>
    </subcellularLocation>
</comment>
<proteinExistence type="inferred from homology"/>
<comment type="pathway">
    <text evidence="3 18">Phospholipid metabolism; CDP-diacylglycerol biosynthesis; CDP-diacylglycerol from sn-glycerol 3-phosphate: step 3/3.</text>
</comment>
<feature type="transmembrane region" description="Helical" evidence="19">
    <location>
        <begin position="200"/>
        <end position="220"/>
    </location>
</feature>
<evidence type="ECO:0000256" key="4">
    <source>
        <dbReference type="ARBA" id="ARBA00005189"/>
    </source>
</evidence>
<evidence type="ECO:0000256" key="3">
    <source>
        <dbReference type="ARBA" id="ARBA00005119"/>
    </source>
</evidence>
<evidence type="ECO:0000313" key="20">
    <source>
        <dbReference type="EMBL" id="EIT85111.1"/>
    </source>
</evidence>
<evidence type="ECO:0000256" key="13">
    <source>
        <dbReference type="ARBA" id="ARBA00022989"/>
    </source>
</evidence>
<evidence type="ECO:0000256" key="10">
    <source>
        <dbReference type="ARBA" id="ARBA00022679"/>
    </source>
</evidence>
<sequence length="264" mass="29162">MKQRIITGVIAAAFFIGITVYGKLPFALVIIALALIGVYELLRMKGISALSAPGLIGFLLTIGFVIPSNWKHVVFLHLSTSEFLMIGLLLLLFVTVASKNSFTFDGVGFVLLSSLYVGYGFYYVYETRMMDHGLSILFFILFMIWGADSGAYFFGKAFGKRKLWPVISPNKTIEGALGGIFVSLVVGFVCYFVHFIHFSWLTVLVMALMAGIFGQIGDLVQSAFKRHYGVKDSGNILPGHGGILDRMDSWLFVLPLLHVLHLLS</sequence>
<dbReference type="GO" id="GO:0004605">
    <property type="term" value="F:phosphatidate cytidylyltransferase activity"/>
    <property type="evidence" value="ECO:0007669"/>
    <property type="project" value="UniProtKB-EC"/>
</dbReference>
<dbReference type="eggNOG" id="COG4589">
    <property type="taxonomic scope" value="Bacteria"/>
</dbReference>
<comment type="pathway">
    <text evidence="4">Lipid metabolism.</text>
</comment>
<dbReference type="PATRIC" id="fig|1196324.3.peg.2549"/>
<dbReference type="STRING" id="1196324.A374_12465"/>
<keyword evidence="16" id="KW-0594">Phospholipid biosynthesis</keyword>
<evidence type="ECO:0000256" key="9">
    <source>
        <dbReference type="ARBA" id="ARBA00022516"/>
    </source>
</evidence>
<keyword evidence="21" id="KW-1185">Reference proteome</keyword>
<dbReference type="RefSeq" id="WP_007202571.1">
    <property type="nucleotide sequence ID" value="NZ_AKKV01000027.1"/>
</dbReference>
<keyword evidence="17" id="KW-1208">Phospholipid metabolism</keyword>
<evidence type="ECO:0000256" key="15">
    <source>
        <dbReference type="ARBA" id="ARBA00023136"/>
    </source>
</evidence>
<evidence type="ECO:0000256" key="6">
    <source>
        <dbReference type="ARBA" id="ARBA00012487"/>
    </source>
</evidence>
<evidence type="ECO:0000256" key="5">
    <source>
        <dbReference type="ARBA" id="ARBA00010185"/>
    </source>
</evidence>
<name>I8J043_9BACL</name>
<dbReference type="Pfam" id="PF01148">
    <property type="entry name" value="CTP_transf_1"/>
    <property type="match status" value="1"/>
</dbReference>
<accession>I8J043</accession>
<dbReference type="GO" id="GO:0005886">
    <property type="term" value="C:plasma membrane"/>
    <property type="evidence" value="ECO:0007669"/>
    <property type="project" value="UniProtKB-SubCell"/>
</dbReference>
<evidence type="ECO:0000313" key="21">
    <source>
        <dbReference type="Proteomes" id="UP000004080"/>
    </source>
</evidence>
<evidence type="ECO:0000256" key="14">
    <source>
        <dbReference type="ARBA" id="ARBA00023098"/>
    </source>
</evidence>
<evidence type="ECO:0000256" key="2">
    <source>
        <dbReference type="ARBA" id="ARBA00004651"/>
    </source>
</evidence>
<keyword evidence="15 19" id="KW-0472">Membrane</keyword>
<comment type="caution">
    <text evidence="20">The sequence shown here is derived from an EMBL/GenBank/DDBJ whole genome shotgun (WGS) entry which is preliminary data.</text>
</comment>
<organism evidence="20 21">
    <name type="scientific">Fictibacillus macauensis ZFHKF-1</name>
    <dbReference type="NCBI Taxonomy" id="1196324"/>
    <lineage>
        <taxon>Bacteria</taxon>
        <taxon>Bacillati</taxon>
        <taxon>Bacillota</taxon>
        <taxon>Bacilli</taxon>
        <taxon>Bacillales</taxon>
        <taxon>Fictibacillaceae</taxon>
        <taxon>Fictibacillus</taxon>
    </lineage>
</organism>
<feature type="transmembrane region" description="Helical" evidence="19">
    <location>
        <begin position="72"/>
        <end position="94"/>
    </location>
</feature>
<dbReference type="EMBL" id="AKKV01000027">
    <property type="protein sequence ID" value="EIT85111.1"/>
    <property type="molecule type" value="Genomic_DNA"/>
</dbReference>
<evidence type="ECO:0000256" key="17">
    <source>
        <dbReference type="ARBA" id="ARBA00023264"/>
    </source>
</evidence>
<gene>
    <name evidence="20" type="ORF">A374_12465</name>
</gene>
<dbReference type="EC" id="2.7.7.41" evidence="6 18"/>
<feature type="transmembrane region" description="Helical" evidence="19">
    <location>
        <begin position="106"/>
        <end position="124"/>
    </location>
</feature>
<dbReference type="AlphaFoldDB" id="I8J043"/>
<evidence type="ECO:0000256" key="12">
    <source>
        <dbReference type="ARBA" id="ARBA00022695"/>
    </source>
</evidence>
<keyword evidence="8" id="KW-1003">Cell membrane</keyword>
<keyword evidence="12 18" id="KW-0548">Nucleotidyltransferase</keyword>
<dbReference type="OrthoDB" id="9799199at2"/>
<feature type="transmembrane region" description="Helical" evidence="19">
    <location>
        <begin position="136"/>
        <end position="154"/>
    </location>
</feature>
<evidence type="ECO:0000256" key="19">
    <source>
        <dbReference type="SAM" id="Phobius"/>
    </source>
</evidence>
<keyword evidence="14" id="KW-0443">Lipid metabolism</keyword>
<evidence type="ECO:0000256" key="7">
    <source>
        <dbReference type="ARBA" id="ARBA00019373"/>
    </source>
</evidence>
<keyword evidence="9" id="KW-0444">Lipid biosynthesis</keyword>
<evidence type="ECO:0000256" key="18">
    <source>
        <dbReference type="RuleBase" id="RU003938"/>
    </source>
</evidence>
<comment type="catalytic activity">
    <reaction evidence="1 18">
        <text>a 1,2-diacyl-sn-glycero-3-phosphate + CTP + H(+) = a CDP-1,2-diacyl-sn-glycerol + diphosphate</text>
        <dbReference type="Rhea" id="RHEA:16229"/>
        <dbReference type="ChEBI" id="CHEBI:15378"/>
        <dbReference type="ChEBI" id="CHEBI:33019"/>
        <dbReference type="ChEBI" id="CHEBI:37563"/>
        <dbReference type="ChEBI" id="CHEBI:58332"/>
        <dbReference type="ChEBI" id="CHEBI:58608"/>
        <dbReference type="EC" id="2.7.7.41"/>
    </reaction>
</comment>
<feature type="transmembrane region" description="Helical" evidence="19">
    <location>
        <begin position="175"/>
        <end position="194"/>
    </location>
</feature>
<dbReference type="InterPro" id="IPR000374">
    <property type="entry name" value="PC_trans"/>
</dbReference>
<evidence type="ECO:0000256" key="1">
    <source>
        <dbReference type="ARBA" id="ARBA00001698"/>
    </source>
</evidence>
<keyword evidence="11 18" id="KW-0812">Transmembrane</keyword>
<dbReference type="Proteomes" id="UP000004080">
    <property type="component" value="Unassembled WGS sequence"/>
</dbReference>
<keyword evidence="10 18" id="KW-0808">Transferase</keyword>
<dbReference type="GO" id="GO:0016024">
    <property type="term" value="P:CDP-diacylglycerol biosynthetic process"/>
    <property type="evidence" value="ECO:0007669"/>
    <property type="project" value="UniProtKB-UniPathway"/>
</dbReference>
<dbReference type="PANTHER" id="PTHR46382">
    <property type="entry name" value="PHOSPHATIDATE CYTIDYLYLTRANSFERASE"/>
    <property type="match status" value="1"/>
</dbReference>
<reference evidence="20 21" key="1">
    <citation type="journal article" date="2012" name="J. Bacteriol.">
        <title>Genome of Bacillus macauensis ZFHKF-1, a Long-Chain-Forming Bacterium.</title>
        <authorList>
            <person name="Cai L."/>
            <person name="Zhang T."/>
        </authorList>
    </citation>
    <scope>NUCLEOTIDE SEQUENCE [LARGE SCALE GENOMIC DNA]</scope>
    <source>
        <strain evidence="20 21">ZFHKF-1</strain>
    </source>
</reference>
<evidence type="ECO:0000256" key="8">
    <source>
        <dbReference type="ARBA" id="ARBA00022475"/>
    </source>
</evidence>
<feature type="transmembrane region" description="Helical" evidence="19">
    <location>
        <begin position="6"/>
        <end position="39"/>
    </location>
</feature>
<protein>
    <recommendedName>
        <fullName evidence="7 18">Phosphatidate cytidylyltransferase</fullName>
        <ecNumber evidence="6 18">2.7.7.41</ecNumber>
    </recommendedName>
</protein>
<keyword evidence="13 19" id="KW-1133">Transmembrane helix</keyword>
<dbReference type="PROSITE" id="PS01315">
    <property type="entry name" value="CDS"/>
    <property type="match status" value="1"/>
</dbReference>
<feature type="transmembrane region" description="Helical" evidence="19">
    <location>
        <begin position="46"/>
        <end position="66"/>
    </location>
</feature>
<dbReference type="PANTHER" id="PTHR46382:SF1">
    <property type="entry name" value="PHOSPHATIDATE CYTIDYLYLTRANSFERASE"/>
    <property type="match status" value="1"/>
</dbReference>
<evidence type="ECO:0000256" key="11">
    <source>
        <dbReference type="ARBA" id="ARBA00022692"/>
    </source>
</evidence>
<dbReference type="UniPathway" id="UPA00557">
    <property type="reaction ID" value="UER00614"/>
</dbReference>